<dbReference type="AlphaFoldDB" id="A0A9P0BBS2"/>
<dbReference type="PANTHER" id="PTHR34239">
    <property type="entry name" value="APPLE DOMAIN-CONTAINING PROTEIN"/>
    <property type="match status" value="1"/>
</dbReference>
<feature type="region of interest" description="Disordered" evidence="1">
    <location>
        <begin position="272"/>
        <end position="340"/>
    </location>
</feature>
<keyword evidence="3" id="KW-1185">Reference proteome</keyword>
<dbReference type="Proteomes" id="UP001154078">
    <property type="component" value="Chromosome 6"/>
</dbReference>
<organism evidence="2 3">
    <name type="scientific">Brassicogethes aeneus</name>
    <name type="common">Rape pollen beetle</name>
    <name type="synonym">Meligethes aeneus</name>
    <dbReference type="NCBI Taxonomy" id="1431903"/>
    <lineage>
        <taxon>Eukaryota</taxon>
        <taxon>Metazoa</taxon>
        <taxon>Ecdysozoa</taxon>
        <taxon>Arthropoda</taxon>
        <taxon>Hexapoda</taxon>
        <taxon>Insecta</taxon>
        <taxon>Pterygota</taxon>
        <taxon>Neoptera</taxon>
        <taxon>Endopterygota</taxon>
        <taxon>Coleoptera</taxon>
        <taxon>Polyphaga</taxon>
        <taxon>Cucujiformia</taxon>
        <taxon>Nitidulidae</taxon>
        <taxon>Meligethinae</taxon>
        <taxon>Brassicogethes</taxon>
    </lineage>
</organism>
<evidence type="ECO:0000313" key="2">
    <source>
        <dbReference type="EMBL" id="CAH0559614.1"/>
    </source>
</evidence>
<reference evidence="2" key="1">
    <citation type="submission" date="2021-12" db="EMBL/GenBank/DDBJ databases">
        <authorList>
            <person name="King R."/>
        </authorList>
    </citation>
    <scope>NUCLEOTIDE SEQUENCE</scope>
</reference>
<protein>
    <submittedName>
        <fullName evidence="2">Uncharacterized protein</fullName>
    </submittedName>
</protein>
<sequence>MPKRSRSPDSSDSTDSEEEVRRQIRRLKRYLRNEKKNRGASPLLEPLEDENKENDYDSVYSEQTLGNKSQDESLIEEKEEEPPLEENILKIIGLDPSTKKTECTIHKSLADVWKLILQDGLAKDQLEELLLKYQAFSNCPLMQPPRVNPEIKASVSESSLTRDSRLLAIQNRLCSALSSIGSALSILFSEELEEPKCTVIKLISDAAKLIADVHYEQSQARRGLLKGVLNKEMADTLVESSMDGWLFGNNLTERIKAAKLLAKTSEDLKLTKKPKTSSKFSNKKVLQPQHLNYKRLPRQHYQQARQGGQKTGQHYSQSRSKLNSRSNHQPLNNRYNYRQK</sequence>
<dbReference type="EMBL" id="OV121137">
    <property type="protein sequence ID" value="CAH0559614.1"/>
    <property type="molecule type" value="Genomic_DNA"/>
</dbReference>
<evidence type="ECO:0000256" key="1">
    <source>
        <dbReference type="SAM" id="MobiDB-lite"/>
    </source>
</evidence>
<dbReference type="PANTHER" id="PTHR34239:SF2">
    <property type="entry name" value="TRANSPOSABLE ELEMENT P TRANSPOSASE_THAP9 CONSERVED DOMAIN-CONTAINING PROTEIN"/>
    <property type="match status" value="1"/>
</dbReference>
<name>A0A9P0BBS2_BRAAE</name>
<feature type="compositionally biased region" description="Polar residues" evidence="1">
    <location>
        <begin position="300"/>
        <end position="340"/>
    </location>
</feature>
<gene>
    <name evidence="2" type="ORF">MELIAE_LOCUS9662</name>
</gene>
<proteinExistence type="predicted"/>
<evidence type="ECO:0000313" key="3">
    <source>
        <dbReference type="Proteomes" id="UP001154078"/>
    </source>
</evidence>
<accession>A0A9P0BBS2</accession>
<feature type="region of interest" description="Disordered" evidence="1">
    <location>
        <begin position="1"/>
        <end position="80"/>
    </location>
</feature>
<dbReference type="OrthoDB" id="6744247at2759"/>